<protein>
    <submittedName>
        <fullName evidence="1">Uncharacterized protein</fullName>
    </submittedName>
</protein>
<dbReference type="Proteomes" id="UP001303160">
    <property type="component" value="Unassembled WGS sequence"/>
</dbReference>
<dbReference type="AlphaFoldDB" id="A0AAN6XEX0"/>
<keyword evidence="2" id="KW-1185">Reference proteome</keyword>
<evidence type="ECO:0000313" key="2">
    <source>
        <dbReference type="Proteomes" id="UP001303160"/>
    </source>
</evidence>
<reference evidence="1" key="2">
    <citation type="submission" date="2023-05" db="EMBL/GenBank/DDBJ databases">
        <authorList>
            <consortium name="Lawrence Berkeley National Laboratory"/>
            <person name="Steindorff A."/>
            <person name="Hensen N."/>
            <person name="Bonometti L."/>
            <person name="Westerberg I."/>
            <person name="Brannstrom I.O."/>
            <person name="Guillou S."/>
            <person name="Cros-Aarteil S."/>
            <person name="Calhoun S."/>
            <person name="Haridas S."/>
            <person name="Kuo A."/>
            <person name="Mondo S."/>
            <person name="Pangilinan J."/>
            <person name="Riley R."/>
            <person name="Labutti K."/>
            <person name="Andreopoulos B."/>
            <person name="Lipzen A."/>
            <person name="Chen C."/>
            <person name="Yanf M."/>
            <person name="Daum C."/>
            <person name="Ng V."/>
            <person name="Clum A."/>
            <person name="Ohm R."/>
            <person name="Martin F."/>
            <person name="Silar P."/>
            <person name="Natvig D."/>
            <person name="Lalanne C."/>
            <person name="Gautier V."/>
            <person name="Ament-Velasquez S.L."/>
            <person name="Kruys A."/>
            <person name="Hutchinson M.I."/>
            <person name="Powell A.J."/>
            <person name="Barry K."/>
            <person name="Miller A.N."/>
            <person name="Grigoriev I.V."/>
            <person name="Debuchy R."/>
            <person name="Gladieux P."/>
            <person name="Thoren M.H."/>
            <person name="Johannesson H."/>
        </authorList>
    </citation>
    <scope>NUCLEOTIDE SEQUENCE</scope>
    <source>
        <strain evidence="1">CBS 315.58</strain>
    </source>
</reference>
<dbReference type="EMBL" id="MU863934">
    <property type="protein sequence ID" value="KAK4199319.1"/>
    <property type="molecule type" value="Genomic_DNA"/>
</dbReference>
<sequence length="217" mass="24684">MRPAIKQRHGTNDRLKQVQMEEERFKGGRLVKRGGVEVWRKEPRFRGGGRVVVRDDPVKDGIDIAFSEEVLPSDCWRESKRLKARADKESEEDISMDDIVQKVSAFTLITVPLRTRKKTKKMAKKRVSFKTPLVEEIPYLQSPELVHPDSASDCGLSVGSDSGCEYDALLDFSEDEAQGWVPVMVREDHDEEEGWVSLTGSWMMLGGAQESKKMVRM</sequence>
<reference evidence="1" key="1">
    <citation type="journal article" date="2023" name="Mol. Phylogenet. Evol.">
        <title>Genome-scale phylogeny and comparative genomics of the fungal order Sordariales.</title>
        <authorList>
            <person name="Hensen N."/>
            <person name="Bonometti L."/>
            <person name="Westerberg I."/>
            <person name="Brannstrom I.O."/>
            <person name="Guillou S."/>
            <person name="Cros-Aarteil S."/>
            <person name="Calhoun S."/>
            <person name="Haridas S."/>
            <person name="Kuo A."/>
            <person name="Mondo S."/>
            <person name="Pangilinan J."/>
            <person name="Riley R."/>
            <person name="LaButti K."/>
            <person name="Andreopoulos B."/>
            <person name="Lipzen A."/>
            <person name="Chen C."/>
            <person name="Yan M."/>
            <person name="Daum C."/>
            <person name="Ng V."/>
            <person name="Clum A."/>
            <person name="Steindorff A."/>
            <person name="Ohm R.A."/>
            <person name="Martin F."/>
            <person name="Silar P."/>
            <person name="Natvig D.O."/>
            <person name="Lalanne C."/>
            <person name="Gautier V."/>
            <person name="Ament-Velasquez S.L."/>
            <person name="Kruys A."/>
            <person name="Hutchinson M.I."/>
            <person name="Powell A.J."/>
            <person name="Barry K."/>
            <person name="Miller A.N."/>
            <person name="Grigoriev I.V."/>
            <person name="Debuchy R."/>
            <person name="Gladieux P."/>
            <person name="Hiltunen Thoren M."/>
            <person name="Johannesson H."/>
        </authorList>
    </citation>
    <scope>NUCLEOTIDE SEQUENCE</scope>
    <source>
        <strain evidence="1">CBS 315.58</strain>
    </source>
</reference>
<comment type="caution">
    <text evidence="1">The sequence shown here is derived from an EMBL/GenBank/DDBJ whole genome shotgun (WGS) entry which is preliminary data.</text>
</comment>
<accession>A0AAN6XEX0</accession>
<name>A0AAN6XEX0_9PEZI</name>
<proteinExistence type="predicted"/>
<evidence type="ECO:0000313" key="1">
    <source>
        <dbReference type="EMBL" id="KAK4199319.1"/>
    </source>
</evidence>
<gene>
    <name evidence="1" type="ORF">QBC40DRAFT_176638</name>
</gene>
<organism evidence="1 2">
    <name type="scientific">Triangularia verruculosa</name>
    <dbReference type="NCBI Taxonomy" id="2587418"/>
    <lineage>
        <taxon>Eukaryota</taxon>
        <taxon>Fungi</taxon>
        <taxon>Dikarya</taxon>
        <taxon>Ascomycota</taxon>
        <taxon>Pezizomycotina</taxon>
        <taxon>Sordariomycetes</taxon>
        <taxon>Sordariomycetidae</taxon>
        <taxon>Sordariales</taxon>
        <taxon>Podosporaceae</taxon>
        <taxon>Triangularia</taxon>
    </lineage>
</organism>